<protein>
    <submittedName>
        <fullName evidence="1">Uncharacterized protein</fullName>
    </submittedName>
</protein>
<dbReference type="EMBL" id="PJMW01000002">
    <property type="protein sequence ID" value="PKV81180.1"/>
    <property type="molecule type" value="Genomic_DNA"/>
</dbReference>
<dbReference type="Proteomes" id="UP000233766">
    <property type="component" value="Unassembled WGS sequence"/>
</dbReference>
<evidence type="ECO:0000313" key="1">
    <source>
        <dbReference type="EMBL" id="PKV81180.1"/>
    </source>
</evidence>
<keyword evidence="2" id="KW-1185">Reference proteome</keyword>
<dbReference type="AlphaFoldDB" id="A0A2N3VHT1"/>
<organism evidence="1 2">
    <name type="scientific">Nocardia fluminea</name>
    <dbReference type="NCBI Taxonomy" id="134984"/>
    <lineage>
        <taxon>Bacteria</taxon>
        <taxon>Bacillati</taxon>
        <taxon>Actinomycetota</taxon>
        <taxon>Actinomycetes</taxon>
        <taxon>Mycobacteriales</taxon>
        <taxon>Nocardiaceae</taxon>
        <taxon>Nocardia</taxon>
    </lineage>
</organism>
<name>A0A2N3VHT1_9NOCA</name>
<reference evidence="1 2" key="1">
    <citation type="submission" date="2017-12" db="EMBL/GenBank/DDBJ databases">
        <title>Sequencing the genomes of 1000 Actinobacteria strains.</title>
        <authorList>
            <person name="Klenk H.-P."/>
        </authorList>
    </citation>
    <scope>NUCLEOTIDE SEQUENCE [LARGE SCALE GENOMIC DNA]</scope>
    <source>
        <strain evidence="1 2">DSM 44489</strain>
    </source>
</reference>
<evidence type="ECO:0000313" key="2">
    <source>
        <dbReference type="Proteomes" id="UP000233766"/>
    </source>
</evidence>
<gene>
    <name evidence="1" type="ORF">ATK86_5643</name>
</gene>
<sequence>MGLFAFGTLNSIALVWPEKCFAPALHGIFAMWIGDGDIHEDVAATYPADLAVPMELAVGDASDRTLAIVRVARVCCRNVESGHIDINRMPAFA</sequence>
<proteinExistence type="predicted"/>
<accession>A0A2N3VHT1</accession>
<comment type="caution">
    <text evidence="1">The sequence shown here is derived from an EMBL/GenBank/DDBJ whole genome shotgun (WGS) entry which is preliminary data.</text>
</comment>